<feature type="non-terminal residue" evidence="2">
    <location>
        <position position="1"/>
    </location>
</feature>
<protein>
    <submittedName>
        <fullName evidence="2">Uncharacterized protein</fullName>
    </submittedName>
</protein>
<keyword evidence="3" id="KW-1185">Reference proteome</keyword>
<name>A0A0D0D4L7_9AGAM</name>
<dbReference type="AlphaFoldDB" id="A0A0D0D4L7"/>
<dbReference type="Proteomes" id="UP000054538">
    <property type="component" value="Unassembled WGS sequence"/>
</dbReference>
<evidence type="ECO:0000256" key="1">
    <source>
        <dbReference type="SAM" id="MobiDB-lite"/>
    </source>
</evidence>
<gene>
    <name evidence="2" type="ORF">PAXRUDRAFT_181893</name>
</gene>
<reference evidence="2 3" key="1">
    <citation type="submission" date="2014-04" db="EMBL/GenBank/DDBJ databases">
        <authorList>
            <consortium name="DOE Joint Genome Institute"/>
            <person name="Kuo A."/>
            <person name="Kohler A."/>
            <person name="Jargeat P."/>
            <person name="Nagy L.G."/>
            <person name="Floudas D."/>
            <person name="Copeland A."/>
            <person name="Barry K.W."/>
            <person name="Cichocki N."/>
            <person name="Veneault-Fourrey C."/>
            <person name="LaButti K."/>
            <person name="Lindquist E.A."/>
            <person name="Lipzen A."/>
            <person name="Lundell T."/>
            <person name="Morin E."/>
            <person name="Murat C."/>
            <person name="Sun H."/>
            <person name="Tunlid A."/>
            <person name="Henrissat B."/>
            <person name="Grigoriev I.V."/>
            <person name="Hibbett D.S."/>
            <person name="Martin F."/>
            <person name="Nordberg H.P."/>
            <person name="Cantor M.N."/>
            <person name="Hua S.X."/>
        </authorList>
    </citation>
    <scope>NUCLEOTIDE SEQUENCE [LARGE SCALE GENOMIC DNA]</scope>
    <source>
        <strain evidence="2 3">Ve08.2h10</strain>
    </source>
</reference>
<evidence type="ECO:0000313" key="2">
    <source>
        <dbReference type="EMBL" id="KIK71780.1"/>
    </source>
</evidence>
<evidence type="ECO:0000313" key="3">
    <source>
        <dbReference type="Proteomes" id="UP000054538"/>
    </source>
</evidence>
<proteinExistence type="predicted"/>
<dbReference type="EMBL" id="KN831675">
    <property type="protein sequence ID" value="KIK71780.1"/>
    <property type="molecule type" value="Genomic_DNA"/>
</dbReference>
<dbReference type="OrthoDB" id="2711796at2759"/>
<dbReference type="HOGENOM" id="CLU_127231_0_0_1"/>
<accession>A0A0D0D4L7</accession>
<feature type="compositionally biased region" description="Low complexity" evidence="1">
    <location>
        <begin position="1"/>
        <end position="19"/>
    </location>
</feature>
<reference evidence="3" key="2">
    <citation type="submission" date="2015-01" db="EMBL/GenBank/DDBJ databases">
        <title>Evolutionary Origins and Diversification of the Mycorrhizal Mutualists.</title>
        <authorList>
            <consortium name="DOE Joint Genome Institute"/>
            <consortium name="Mycorrhizal Genomics Consortium"/>
            <person name="Kohler A."/>
            <person name="Kuo A."/>
            <person name="Nagy L.G."/>
            <person name="Floudas D."/>
            <person name="Copeland A."/>
            <person name="Barry K.W."/>
            <person name="Cichocki N."/>
            <person name="Veneault-Fourrey C."/>
            <person name="LaButti K."/>
            <person name="Lindquist E.A."/>
            <person name="Lipzen A."/>
            <person name="Lundell T."/>
            <person name="Morin E."/>
            <person name="Murat C."/>
            <person name="Riley R."/>
            <person name="Ohm R."/>
            <person name="Sun H."/>
            <person name="Tunlid A."/>
            <person name="Henrissat B."/>
            <person name="Grigoriev I.V."/>
            <person name="Hibbett D.S."/>
            <person name="Martin F."/>
        </authorList>
    </citation>
    <scope>NUCLEOTIDE SEQUENCE [LARGE SCALE GENOMIC DNA]</scope>
    <source>
        <strain evidence="3">Ve08.2h10</strain>
    </source>
</reference>
<dbReference type="InParanoid" id="A0A0D0D4L7"/>
<sequence length="110" mass="12626">PMRPAPASRSSQSSSMKGKSTLEQMKTNLKECLDGFDADYWEQKVSSAVLKTECYNMKMQAFMQDKEILFLESQQVSEHAETEDMHHHQLEVKKGEIELRRADAEALDKC</sequence>
<organism evidence="2 3">
    <name type="scientific">Paxillus rubicundulus Ve08.2h10</name>
    <dbReference type="NCBI Taxonomy" id="930991"/>
    <lineage>
        <taxon>Eukaryota</taxon>
        <taxon>Fungi</taxon>
        <taxon>Dikarya</taxon>
        <taxon>Basidiomycota</taxon>
        <taxon>Agaricomycotina</taxon>
        <taxon>Agaricomycetes</taxon>
        <taxon>Agaricomycetidae</taxon>
        <taxon>Boletales</taxon>
        <taxon>Paxilineae</taxon>
        <taxon>Paxillaceae</taxon>
        <taxon>Paxillus</taxon>
    </lineage>
</organism>
<feature type="region of interest" description="Disordered" evidence="1">
    <location>
        <begin position="1"/>
        <end position="23"/>
    </location>
</feature>